<evidence type="ECO:0000256" key="8">
    <source>
        <dbReference type="ARBA" id="ARBA00023002"/>
    </source>
</evidence>
<dbReference type="Pfam" id="PF03447">
    <property type="entry name" value="NAD_binding_3"/>
    <property type="match status" value="1"/>
</dbReference>
<evidence type="ECO:0000256" key="4">
    <source>
        <dbReference type="ARBA" id="ARBA00013213"/>
    </source>
</evidence>
<dbReference type="InterPro" id="IPR001342">
    <property type="entry name" value="HDH_cat"/>
</dbReference>
<dbReference type="UniPathway" id="UPA00051">
    <property type="reaction ID" value="UER00465"/>
</dbReference>
<evidence type="ECO:0000313" key="17">
    <source>
        <dbReference type="Proteomes" id="UP000256779"/>
    </source>
</evidence>
<gene>
    <name evidence="16" type="ORF">C7460_107129</name>
</gene>
<dbReference type="SUPFAM" id="SSF51735">
    <property type="entry name" value="NAD(P)-binding Rossmann-fold domains"/>
    <property type="match status" value="1"/>
</dbReference>
<dbReference type="InterPro" id="IPR036291">
    <property type="entry name" value="NAD(P)-bd_dom_sf"/>
</dbReference>
<dbReference type="FunFam" id="3.30.360.10:FF:000005">
    <property type="entry name" value="Homoserine dehydrogenase"/>
    <property type="match status" value="1"/>
</dbReference>
<evidence type="ECO:0000256" key="1">
    <source>
        <dbReference type="ARBA" id="ARBA00005056"/>
    </source>
</evidence>
<dbReference type="Proteomes" id="UP000256779">
    <property type="component" value="Unassembled WGS sequence"/>
</dbReference>
<dbReference type="PIRSF" id="PIRSF036497">
    <property type="entry name" value="HDH_short"/>
    <property type="match status" value="1"/>
</dbReference>
<dbReference type="NCBIfam" id="NF004976">
    <property type="entry name" value="PRK06349.1"/>
    <property type="match status" value="1"/>
</dbReference>
<feature type="binding site" evidence="11">
    <location>
        <position position="94"/>
    </location>
    <ligand>
        <name>NADPH</name>
        <dbReference type="ChEBI" id="CHEBI:57783"/>
    </ligand>
</feature>
<evidence type="ECO:0000256" key="10">
    <source>
        <dbReference type="PIRSR" id="PIRSR036497-1"/>
    </source>
</evidence>
<evidence type="ECO:0000256" key="5">
    <source>
        <dbReference type="ARBA" id="ARBA00013376"/>
    </source>
</evidence>
<comment type="pathway">
    <text evidence="2 12">Amino-acid biosynthesis; L-methionine biosynthesis via de novo pathway; L-homoserine from L-aspartate: step 3/3.</text>
</comment>
<accession>A0A3D9L3H6</accession>
<organism evidence="16 17">
    <name type="scientific">Marinoscillum furvescens DSM 4134</name>
    <dbReference type="NCBI Taxonomy" id="1122208"/>
    <lineage>
        <taxon>Bacteria</taxon>
        <taxon>Pseudomonadati</taxon>
        <taxon>Bacteroidota</taxon>
        <taxon>Cytophagia</taxon>
        <taxon>Cytophagales</taxon>
        <taxon>Reichenbachiellaceae</taxon>
        <taxon>Marinoscillum</taxon>
    </lineage>
</organism>
<dbReference type="PANTHER" id="PTHR43331">
    <property type="entry name" value="HOMOSERINE DEHYDROGENASE"/>
    <property type="match status" value="1"/>
</dbReference>
<keyword evidence="17" id="KW-1185">Reference proteome</keyword>
<comment type="similarity">
    <text evidence="3 13">Belongs to the homoserine dehydrogenase family.</text>
</comment>
<evidence type="ECO:0000256" key="7">
    <source>
        <dbReference type="ARBA" id="ARBA00022697"/>
    </source>
</evidence>
<protein>
    <recommendedName>
        <fullName evidence="5 12">Homoserine dehydrogenase</fullName>
        <ecNumber evidence="4 12">1.1.1.3</ecNumber>
    </recommendedName>
</protein>
<reference evidence="16 17" key="1">
    <citation type="submission" date="2018-07" db="EMBL/GenBank/DDBJ databases">
        <title>Genomic Encyclopedia of Type Strains, Phase IV (KMG-IV): sequencing the most valuable type-strain genomes for metagenomic binning, comparative biology and taxonomic classification.</title>
        <authorList>
            <person name="Goeker M."/>
        </authorList>
    </citation>
    <scope>NUCLEOTIDE SEQUENCE [LARGE SCALE GENOMIC DNA]</scope>
    <source>
        <strain evidence="16 17">DSM 4134</strain>
    </source>
</reference>
<dbReference type="UniPathway" id="UPA00050">
    <property type="reaction ID" value="UER00063"/>
</dbReference>
<evidence type="ECO:0000259" key="15">
    <source>
        <dbReference type="Pfam" id="PF03447"/>
    </source>
</evidence>
<evidence type="ECO:0000259" key="14">
    <source>
        <dbReference type="Pfam" id="PF00742"/>
    </source>
</evidence>
<evidence type="ECO:0000256" key="13">
    <source>
        <dbReference type="RuleBase" id="RU004171"/>
    </source>
</evidence>
<dbReference type="EC" id="1.1.1.3" evidence="4 12"/>
<evidence type="ECO:0000313" key="16">
    <source>
        <dbReference type="EMBL" id="RED99846.1"/>
    </source>
</evidence>
<proteinExistence type="inferred from homology"/>
<dbReference type="RefSeq" id="WP_115867864.1">
    <property type="nucleotide sequence ID" value="NZ_QREG01000007.1"/>
</dbReference>
<keyword evidence="11 12" id="KW-0521">NADP</keyword>
<dbReference type="AlphaFoldDB" id="A0A3D9L3H6"/>
<keyword evidence="6 12" id="KW-0028">Amino-acid biosynthesis</keyword>
<feature type="domain" description="Homoserine dehydrogenase catalytic" evidence="14">
    <location>
        <begin position="126"/>
        <end position="304"/>
    </location>
</feature>
<dbReference type="EMBL" id="QREG01000007">
    <property type="protein sequence ID" value="RED99846.1"/>
    <property type="molecule type" value="Genomic_DNA"/>
</dbReference>
<sequence>MTQKIGLIGYGVVAKGFYQLLSQSDLPAEVARICIKNTDKQRDIDQGLFTTNAQELVTDPNIDIIVELIDDAQASFQIVEQALNHGKPVITANKKMIAENLKQVNQWHQMLEAPLLYEASVAGSIPILSTLNQFYRHQEVTQIRGILNGSSNYILSKMRLQKLSMDEALQLAQKNGFAESDPSLDISGKDALYKLVILSYHAFGELTTSFDHIRLESITNMEDQFFDLAAQQGMKIKSIATATKKADKIQLKVQPELVNIEDPLFNIEDENNAIHINGASSGPQLYTGKGAGSHPTGAAVMQDLHLLLHGFRYTIRAPKNTAAAPPIETI</sequence>
<keyword evidence="7 12" id="KW-0791">Threonine biosynthesis</keyword>
<dbReference type="InterPro" id="IPR019811">
    <property type="entry name" value="HDH_CS"/>
</dbReference>
<dbReference type="GO" id="GO:0050661">
    <property type="term" value="F:NADP binding"/>
    <property type="evidence" value="ECO:0007669"/>
    <property type="project" value="InterPro"/>
</dbReference>
<name>A0A3D9L3H6_MARFU</name>
<dbReference type="Pfam" id="PF00742">
    <property type="entry name" value="Homoserine_dh"/>
    <property type="match status" value="1"/>
</dbReference>
<keyword evidence="8 12" id="KW-0560">Oxidoreductase</keyword>
<dbReference type="InterPro" id="IPR022697">
    <property type="entry name" value="HDH_short"/>
</dbReference>
<keyword evidence="9 12" id="KW-0486">Methionine biosynthesis</keyword>
<evidence type="ECO:0000256" key="12">
    <source>
        <dbReference type="RuleBase" id="RU000579"/>
    </source>
</evidence>
<dbReference type="GO" id="GO:0009088">
    <property type="term" value="P:threonine biosynthetic process"/>
    <property type="evidence" value="ECO:0007669"/>
    <property type="project" value="UniProtKB-UniPathway"/>
</dbReference>
<dbReference type="PANTHER" id="PTHR43331:SF1">
    <property type="entry name" value="HOMOSERINE DEHYDROGENASE"/>
    <property type="match status" value="1"/>
</dbReference>
<feature type="domain" description="Aspartate/homoserine dehydrogenase NAD-binding" evidence="15">
    <location>
        <begin position="9"/>
        <end position="106"/>
    </location>
</feature>
<dbReference type="Gene3D" id="3.30.360.10">
    <property type="entry name" value="Dihydrodipicolinate Reductase, domain 2"/>
    <property type="match status" value="1"/>
</dbReference>
<dbReference type="GO" id="GO:0009086">
    <property type="term" value="P:methionine biosynthetic process"/>
    <property type="evidence" value="ECO:0007669"/>
    <property type="project" value="UniProtKB-KW"/>
</dbReference>
<feature type="active site" description="Proton donor" evidence="10">
    <location>
        <position position="194"/>
    </location>
</feature>
<evidence type="ECO:0000256" key="6">
    <source>
        <dbReference type="ARBA" id="ARBA00022605"/>
    </source>
</evidence>
<comment type="pathway">
    <text evidence="1 12">Amino-acid biosynthesis; L-threonine biosynthesis; L-threonine from L-aspartate: step 3/5.</text>
</comment>
<dbReference type="Gene3D" id="3.40.50.720">
    <property type="entry name" value="NAD(P)-binding Rossmann-like Domain"/>
    <property type="match status" value="1"/>
</dbReference>
<dbReference type="InterPro" id="IPR005106">
    <property type="entry name" value="Asp/hSer_DH_NAD-bd"/>
</dbReference>
<feature type="binding site" evidence="11">
    <location>
        <position position="179"/>
    </location>
    <ligand>
        <name>L-homoserine</name>
        <dbReference type="ChEBI" id="CHEBI:57476"/>
    </ligand>
</feature>
<dbReference type="OrthoDB" id="9808167at2"/>
<comment type="caution">
    <text evidence="16">The sequence shown here is derived from an EMBL/GenBank/DDBJ whole genome shotgun (WGS) entry which is preliminary data.</text>
</comment>
<dbReference type="SUPFAM" id="SSF55347">
    <property type="entry name" value="Glyceraldehyde-3-phosphate dehydrogenase-like, C-terminal domain"/>
    <property type="match status" value="1"/>
</dbReference>
<dbReference type="PROSITE" id="PS01042">
    <property type="entry name" value="HOMOSER_DHGENASE"/>
    <property type="match status" value="1"/>
</dbReference>
<evidence type="ECO:0000256" key="11">
    <source>
        <dbReference type="PIRSR" id="PIRSR036497-2"/>
    </source>
</evidence>
<evidence type="ECO:0000256" key="2">
    <source>
        <dbReference type="ARBA" id="ARBA00005062"/>
    </source>
</evidence>
<evidence type="ECO:0000256" key="9">
    <source>
        <dbReference type="ARBA" id="ARBA00023167"/>
    </source>
</evidence>
<comment type="catalytic activity">
    <reaction evidence="12">
        <text>L-homoserine + NADP(+) = L-aspartate 4-semialdehyde + NADPH + H(+)</text>
        <dbReference type="Rhea" id="RHEA:15761"/>
        <dbReference type="ChEBI" id="CHEBI:15378"/>
        <dbReference type="ChEBI" id="CHEBI:57476"/>
        <dbReference type="ChEBI" id="CHEBI:57783"/>
        <dbReference type="ChEBI" id="CHEBI:58349"/>
        <dbReference type="ChEBI" id="CHEBI:537519"/>
        <dbReference type="EC" id="1.1.1.3"/>
    </reaction>
</comment>
<dbReference type="GO" id="GO:0004412">
    <property type="term" value="F:homoserine dehydrogenase activity"/>
    <property type="evidence" value="ECO:0007669"/>
    <property type="project" value="UniProtKB-EC"/>
</dbReference>
<evidence type="ECO:0000256" key="3">
    <source>
        <dbReference type="ARBA" id="ARBA00006753"/>
    </source>
</evidence>